<dbReference type="AlphaFoldDB" id="W0IA10"/>
<proteinExistence type="predicted"/>
<dbReference type="Pfam" id="PF00551">
    <property type="entry name" value="Formyl_trans_N"/>
    <property type="match status" value="1"/>
</dbReference>
<sequence>MTRPARFWLAGEGLLLIACAGVLLSRGHQVTGVAGPEGPARSWAEDHGIPASQRVRHLTGPRPDFLLSIVNPHVLNPAELAAPARLAVNFHSSPLPRYAGVHSTAWAVLNGETEYGVTWHVMAEEVDSGDILVQRRFPMDKDETALSLGVKCYHHGLESFTALIDALEQDRLAPRKQDAGRRSYYTRRDRMPGAGLIGTHHTGQEVARWCRAAHVGNAANTFGLPKLLAGGTAVVLDEVTVVRPTPDIARPDRPPGTRVPAPGDAVAIATAGADLLVTRVRRLDGTLVAAREWAAGLNFHEGDRLALPTPEICRTAGAIDRAHCVREAYWAAALTAARPLPPEPTARPAHAPLTQHHIPLPTRAGVSTCTEAGRRELLIRLAAGWIAHAARRGGTAQTIWWSTPAVRAAAAPLPELFATAVPVTTDTPTPALAEAVRAAERQGTFARDLPLRHPGLAAVPSAGDGLLFALDTDGFRRFRPEPRAMVCLDAPGERLHLLTPGPAMADTLAAILSSHCAPASTNRRE</sequence>
<feature type="domain" description="Formyl transferase N-terminal" evidence="1">
    <location>
        <begin position="72"/>
        <end position="153"/>
    </location>
</feature>
<dbReference type="EMBL" id="KJ634467">
    <property type="protein sequence ID" value="AIS24869.1"/>
    <property type="molecule type" value="Genomic_DNA"/>
</dbReference>
<evidence type="ECO:0000313" key="3">
    <source>
        <dbReference type="EMBL" id="AIS24869.1"/>
    </source>
</evidence>
<dbReference type="PANTHER" id="PTHR11138">
    <property type="entry name" value="METHIONYL-TRNA FORMYLTRANSFERASE"/>
    <property type="match status" value="1"/>
</dbReference>
<protein>
    <submittedName>
        <fullName evidence="3">Dst26</fullName>
    </submittedName>
    <submittedName>
        <fullName evidence="2">Methionyl-tRNA formyltransferase</fullName>
    </submittedName>
</protein>
<dbReference type="GO" id="GO:0004479">
    <property type="term" value="F:methionyl-tRNA formyltransferase activity"/>
    <property type="evidence" value="ECO:0007669"/>
    <property type="project" value="TreeGrafter"/>
</dbReference>
<evidence type="ECO:0000259" key="1">
    <source>
        <dbReference type="Pfam" id="PF00551"/>
    </source>
</evidence>
<reference evidence="2" key="1">
    <citation type="journal article" date="2014" name="PLoS ONE">
        <title>Mining of the Pyrrolamide Antibiotics Analogs in Streptomyces netropsis Reveals the Amidohydrolase-Dependent 'Iterative Strategy' Underlying the Pyrrole Polymerization.</title>
        <authorList>
            <person name="Hao C."/>
            <person name="Huang S."/>
            <person name="Deng Z."/>
            <person name="Zhao C."/>
            <person name="Yu Y."/>
        </authorList>
    </citation>
    <scope>NUCLEOTIDE SEQUENCE</scope>
    <source>
        <strain evidence="2">CGMCC 4.1650</strain>
    </source>
</reference>
<dbReference type="InterPro" id="IPR002376">
    <property type="entry name" value="Formyl_transf_N"/>
</dbReference>
<dbReference type="PANTHER" id="PTHR11138:SF5">
    <property type="entry name" value="METHIONYL-TRNA FORMYLTRANSFERASE, MITOCHONDRIAL"/>
    <property type="match status" value="1"/>
</dbReference>
<organism evidence="2">
    <name type="scientific">Streptomyces netropsis</name>
    <name type="common">Streptoverticillium netropsis</name>
    <dbReference type="NCBI Taxonomy" id="55404"/>
    <lineage>
        <taxon>Bacteria</taxon>
        <taxon>Bacillati</taxon>
        <taxon>Actinomycetota</taxon>
        <taxon>Actinomycetes</taxon>
        <taxon>Kitasatosporales</taxon>
        <taxon>Streptomycetaceae</taxon>
        <taxon>Streptomyces</taxon>
    </lineage>
</organism>
<dbReference type="GO" id="GO:0005829">
    <property type="term" value="C:cytosol"/>
    <property type="evidence" value="ECO:0007669"/>
    <property type="project" value="TreeGrafter"/>
</dbReference>
<keyword evidence="2" id="KW-0808">Transferase</keyword>
<dbReference type="EMBL" id="KF158418">
    <property type="protein sequence ID" value="AHF81562.1"/>
    <property type="molecule type" value="Genomic_DNA"/>
</dbReference>
<evidence type="ECO:0000313" key="2">
    <source>
        <dbReference type="EMBL" id="AHF81562.1"/>
    </source>
</evidence>
<name>W0IA10_STRNE</name>
<accession>W0IA10</accession>
<reference evidence="3" key="2">
    <citation type="submission" date="2014-03" db="EMBL/GenBank/DDBJ databases">
        <title>Natural combinatorial biosynthesis involving two clusters for the synthesis of three pyrrolamides in Streptomyces netropsis.</title>
        <authorList>
            <person name="Vingadassalon A."/>
            <person name="Lorieux F."/>
            <person name="Juguet M."/>
            <person name="Gerbaud C."/>
            <person name="Pernodet J.-L."/>
            <person name="Lautru S."/>
        </authorList>
    </citation>
    <scope>NUCLEOTIDE SEQUENCE</scope>
</reference>
<dbReference type="Gene3D" id="3.40.50.12230">
    <property type="match status" value="1"/>
</dbReference>
<gene>
    <name evidence="2" type="primary">pya26</name>
    <name evidence="3" type="synonym">dst26</name>
</gene>
<dbReference type="InterPro" id="IPR036477">
    <property type="entry name" value="Formyl_transf_N_sf"/>
</dbReference>
<dbReference type="SUPFAM" id="SSF53328">
    <property type="entry name" value="Formyltransferase"/>
    <property type="match status" value="1"/>
</dbReference>